<dbReference type="Gene3D" id="3.50.4.10">
    <property type="entry name" value="Hepatocyte Growth Factor"/>
    <property type="match status" value="1"/>
</dbReference>
<evidence type="ECO:0000256" key="1">
    <source>
        <dbReference type="ARBA" id="ARBA00022527"/>
    </source>
</evidence>
<dbReference type="EC" id="2.7.11.1" evidence="11"/>
<dbReference type="FunFam" id="1.10.510.10:FF:000060">
    <property type="entry name" value="G-type lectin S-receptor-like serine/threonine-protein kinase"/>
    <property type="match status" value="1"/>
</dbReference>
<keyword evidence="2 11" id="KW-0808">Transferase</keyword>
<evidence type="ECO:0000256" key="6">
    <source>
        <dbReference type="ARBA" id="ARBA00022840"/>
    </source>
</evidence>
<dbReference type="InterPro" id="IPR036426">
    <property type="entry name" value="Bulb-type_lectin_dom_sf"/>
</dbReference>
<keyword evidence="5 11" id="KW-0418">Kinase</keyword>
<reference evidence="17 18" key="1">
    <citation type="submission" date="2022-01" db="EMBL/GenBank/DDBJ databases">
        <authorList>
            <person name="Xiong W."/>
            <person name="Schranz E."/>
        </authorList>
    </citation>
    <scope>NUCLEOTIDE SEQUENCE [LARGE SCALE GENOMIC DNA]</scope>
</reference>
<dbReference type="CDD" id="cd00028">
    <property type="entry name" value="B_lectin"/>
    <property type="match status" value="1"/>
</dbReference>
<keyword evidence="4 11" id="KW-0547">Nucleotide-binding</keyword>
<proteinExistence type="inferred from homology"/>
<feature type="transmembrane region" description="Helical" evidence="12">
    <location>
        <begin position="437"/>
        <end position="459"/>
    </location>
</feature>
<dbReference type="PROSITE" id="PS50927">
    <property type="entry name" value="BULB_LECTIN"/>
    <property type="match status" value="1"/>
</dbReference>
<dbReference type="SUPFAM" id="SSF51110">
    <property type="entry name" value="alpha-D-mannose-specific plant lectins"/>
    <property type="match status" value="1"/>
</dbReference>
<dbReference type="PIRSF" id="PIRSF000641">
    <property type="entry name" value="SRK"/>
    <property type="match status" value="1"/>
</dbReference>
<dbReference type="InterPro" id="IPR001480">
    <property type="entry name" value="Bulb-type_lectin_dom"/>
</dbReference>
<dbReference type="PROSITE" id="PS50011">
    <property type="entry name" value="PROTEIN_KINASE_DOM"/>
    <property type="match status" value="1"/>
</dbReference>
<feature type="chain" id="PRO_5043560820" description="Receptor-like serine/threonine-protein kinase" evidence="13">
    <location>
        <begin position="24"/>
        <end position="811"/>
    </location>
</feature>
<comment type="similarity">
    <text evidence="11">Belongs to the protein kinase superfamily. Ser/Thr protein kinase family.</text>
</comment>
<comment type="catalytic activity">
    <reaction evidence="9 11">
        <text>L-threonyl-[protein] + ATP = O-phospho-L-threonyl-[protein] + ADP + H(+)</text>
        <dbReference type="Rhea" id="RHEA:46608"/>
        <dbReference type="Rhea" id="RHEA-COMP:11060"/>
        <dbReference type="Rhea" id="RHEA-COMP:11605"/>
        <dbReference type="ChEBI" id="CHEBI:15378"/>
        <dbReference type="ChEBI" id="CHEBI:30013"/>
        <dbReference type="ChEBI" id="CHEBI:30616"/>
        <dbReference type="ChEBI" id="CHEBI:61977"/>
        <dbReference type="ChEBI" id="CHEBI:456216"/>
        <dbReference type="EC" id="2.7.11.1"/>
    </reaction>
</comment>
<dbReference type="InterPro" id="IPR008271">
    <property type="entry name" value="Ser/Thr_kinase_AS"/>
</dbReference>
<dbReference type="GO" id="GO:0004674">
    <property type="term" value="F:protein serine/threonine kinase activity"/>
    <property type="evidence" value="ECO:0007669"/>
    <property type="project" value="UniProtKB-KW"/>
</dbReference>
<dbReference type="InterPro" id="IPR024171">
    <property type="entry name" value="SRK-like_kinase"/>
</dbReference>
<evidence type="ECO:0000256" key="2">
    <source>
        <dbReference type="ARBA" id="ARBA00022679"/>
    </source>
</evidence>
<dbReference type="Pfam" id="PF08276">
    <property type="entry name" value="PAN_2"/>
    <property type="match status" value="1"/>
</dbReference>
<dbReference type="InterPro" id="IPR003609">
    <property type="entry name" value="Pan_app"/>
</dbReference>
<dbReference type="Gene3D" id="1.10.510.10">
    <property type="entry name" value="Transferase(Phosphotransferase) domain 1"/>
    <property type="match status" value="1"/>
</dbReference>
<evidence type="ECO:0000256" key="12">
    <source>
        <dbReference type="SAM" id="Phobius"/>
    </source>
</evidence>
<dbReference type="CDD" id="cd01098">
    <property type="entry name" value="PAN_AP_plant"/>
    <property type="match status" value="1"/>
</dbReference>
<evidence type="ECO:0000256" key="10">
    <source>
        <dbReference type="ARBA" id="ARBA00048679"/>
    </source>
</evidence>
<dbReference type="SUPFAM" id="SSF56112">
    <property type="entry name" value="Protein kinase-like (PK-like)"/>
    <property type="match status" value="1"/>
</dbReference>
<dbReference type="SMART" id="SM00108">
    <property type="entry name" value="B_lectin"/>
    <property type="match status" value="1"/>
</dbReference>
<dbReference type="Gene3D" id="3.30.200.20">
    <property type="entry name" value="Phosphorylase Kinase, domain 1"/>
    <property type="match status" value="1"/>
</dbReference>
<keyword evidence="12" id="KW-0472">Membrane</keyword>
<dbReference type="FunFam" id="2.90.10.10:FF:000004">
    <property type="entry name" value="G-type lectin S-receptor-like serine/threonine-protein kinase"/>
    <property type="match status" value="1"/>
</dbReference>
<dbReference type="FunFam" id="3.30.200.20:FF:000195">
    <property type="entry name" value="G-type lectin S-receptor-like serine/threonine-protein kinase"/>
    <property type="match status" value="1"/>
</dbReference>
<dbReference type="InterPro" id="IPR001245">
    <property type="entry name" value="Ser-Thr/Tyr_kinase_cat_dom"/>
</dbReference>
<protein>
    <recommendedName>
        <fullName evidence="11">Receptor-like serine/threonine-protein kinase</fullName>
        <ecNumber evidence="11">2.7.11.1</ecNumber>
    </recommendedName>
</protein>
<dbReference type="InterPro" id="IPR011009">
    <property type="entry name" value="Kinase-like_dom_sf"/>
</dbReference>
<evidence type="ECO:0000259" key="15">
    <source>
        <dbReference type="PROSITE" id="PS50927"/>
    </source>
</evidence>
<evidence type="ECO:0000259" key="14">
    <source>
        <dbReference type="PROSITE" id="PS50011"/>
    </source>
</evidence>
<evidence type="ECO:0000256" key="11">
    <source>
        <dbReference type="PIRNR" id="PIRNR000641"/>
    </source>
</evidence>
<dbReference type="GO" id="GO:0005524">
    <property type="term" value="F:ATP binding"/>
    <property type="evidence" value="ECO:0007669"/>
    <property type="project" value="UniProtKB-KW"/>
</dbReference>
<dbReference type="PANTHER" id="PTHR32444:SF232">
    <property type="entry name" value="S-LOCUS GLYCOPROTEIN"/>
    <property type="match status" value="1"/>
</dbReference>
<dbReference type="EMBL" id="CAKMRJ010000338">
    <property type="protein sequence ID" value="CAH1419468.1"/>
    <property type="molecule type" value="Genomic_DNA"/>
</dbReference>
<evidence type="ECO:0000256" key="8">
    <source>
        <dbReference type="ARBA" id="ARBA00023180"/>
    </source>
</evidence>
<keyword evidence="12" id="KW-0812">Transmembrane</keyword>
<dbReference type="Pfam" id="PF07714">
    <property type="entry name" value="PK_Tyr_Ser-Thr"/>
    <property type="match status" value="1"/>
</dbReference>
<evidence type="ECO:0000256" key="9">
    <source>
        <dbReference type="ARBA" id="ARBA00047899"/>
    </source>
</evidence>
<keyword evidence="8" id="KW-0325">Glycoprotein</keyword>
<feature type="domain" description="Bulb-type lectin" evidence="15">
    <location>
        <begin position="24"/>
        <end position="148"/>
    </location>
</feature>
<dbReference type="Proteomes" id="UP001157418">
    <property type="component" value="Unassembled WGS sequence"/>
</dbReference>
<dbReference type="PROSITE" id="PS50948">
    <property type="entry name" value="PAN"/>
    <property type="match status" value="1"/>
</dbReference>
<accession>A0AAU9LU68</accession>
<name>A0AAU9LU68_9ASTR</name>
<dbReference type="Pfam" id="PF01453">
    <property type="entry name" value="B_lectin"/>
    <property type="match status" value="1"/>
</dbReference>
<evidence type="ECO:0000256" key="4">
    <source>
        <dbReference type="ARBA" id="ARBA00022741"/>
    </source>
</evidence>
<dbReference type="Gene3D" id="2.90.10.10">
    <property type="entry name" value="Bulb-type lectin domain"/>
    <property type="match status" value="1"/>
</dbReference>
<evidence type="ECO:0000256" key="7">
    <source>
        <dbReference type="ARBA" id="ARBA00023157"/>
    </source>
</evidence>
<dbReference type="SMART" id="SM00473">
    <property type="entry name" value="PAN_AP"/>
    <property type="match status" value="1"/>
</dbReference>
<gene>
    <name evidence="17" type="ORF">LVIROSA_LOCUS6996</name>
</gene>
<dbReference type="GO" id="GO:0048544">
    <property type="term" value="P:recognition of pollen"/>
    <property type="evidence" value="ECO:0007669"/>
    <property type="project" value="InterPro"/>
</dbReference>
<sequence length="811" mass="91534">MEVYPFLMFFSSTLFVFLSSSAAIDTITPNQPIKDGNTLVSEDETYELGFFSPGKSQNRYLGIWYKHVSTFTTVWVANRDTPINDTSGKFQLSNEGKLLILSGNNTLIWSSKSSASIRNVNLPVAQLLDSGNLVVWDETNTKEAPIWQSFDYPGDTLLPGQKLGKDLLTGIQKNLTSWKSPDDPSIGRYKVFLNTNGYPQTFEVEGEVPHSRFGPWNGEGFSGLPRENTNPIFSVEFVVNEKEISYSYKLKSPVLQRIILTWDGSHLQFSWINRTQEWVLYGNVVVDNCSQYGRCGPYGRCSTKTYPPCNCMEGFEPKVVEEWNSGDWSSGCQRRKAFDCGSTQDDGFQKISGVKFPDTQHSWFNVSMSLRECEMACRRNCSCRAYANLDIREGGSGCLLWLDELMDIREYDDNQDLHIRMATSELPGKSSFKRKKLIIVVVLSVSSVALLLSVVAYACRNKKKARGCWTNTLNRDDQVENLDELPFFSLHKIVKATANFHIDNKIGEGGFGPVYKGVLKTGEVIAVKRLSETSQQGPDEFKNEVMCIAKLQHRNLVKLLGYCIDGNEKILIYEYMDNKSLDSFLFDETKSSMLDWGQRFHIIHGIAKGILYLHQDSRLQIIHRDLKASNILLDSEMNPKISDFGLARKFVGLDAMAKTRNVVGTYGYISPEYAVHGHISVKSDVFSFGVVVLEIVSGRKNRGFSHEGHSDNLLGHAWRLYKEDKSIELINASLHNSCVVSQVLRSIHVGLLCVQQHAEDRPTMSLVVSMLVSEVMLPPPKQPAFFTEESCRELEFGLSSNEYMITLLYAR</sequence>
<comment type="caution">
    <text evidence="17">The sequence shown here is derived from an EMBL/GenBank/DDBJ whole genome shotgun (WGS) entry which is preliminary data.</text>
</comment>
<comment type="catalytic activity">
    <reaction evidence="10 11">
        <text>L-seryl-[protein] + ATP = O-phospho-L-seryl-[protein] + ADP + H(+)</text>
        <dbReference type="Rhea" id="RHEA:17989"/>
        <dbReference type="Rhea" id="RHEA-COMP:9863"/>
        <dbReference type="Rhea" id="RHEA-COMP:11604"/>
        <dbReference type="ChEBI" id="CHEBI:15378"/>
        <dbReference type="ChEBI" id="CHEBI:29999"/>
        <dbReference type="ChEBI" id="CHEBI:30616"/>
        <dbReference type="ChEBI" id="CHEBI:83421"/>
        <dbReference type="ChEBI" id="CHEBI:456216"/>
        <dbReference type="EC" id="2.7.11.1"/>
    </reaction>
</comment>
<keyword evidence="1 11" id="KW-0723">Serine/threonine-protein kinase</keyword>
<organism evidence="17 18">
    <name type="scientific">Lactuca virosa</name>
    <dbReference type="NCBI Taxonomy" id="75947"/>
    <lineage>
        <taxon>Eukaryota</taxon>
        <taxon>Viridiplantae</taxon>
        <taxon>Streptophyta</taxon>
        <taxon>Embryophyta</taxon>
        <taxon>Tracheophyta</taxon>
        <taxon>Spermatophyta</taxon>
        <taxon>Magnoliopsida</taxon>
        <taxon>eudicotyledons</taxon>
        <taxon>Gunneridae</taxon>
        <taxon>Pentapetalae</taxon>
        <taxon>asterids</taxon>
        <taxon>campanulids</taxon>
        <taxon>Asterales</taxon>
        <taxon>Asteraceae</taxon>
        <taxon>Cichorioideae</taxon>
        <taxon>Cichorieae</taxon>
        <taxon>Lactucinae</taxon>
        <taxon>Lactuca</taxon>
    </lineage>
</organism>
<dbReference type="CDD" id="cd14066">
    <property type="entry name" value="STKc_IRAK"/>
    <property type="match status" value="1"/>
</dbReference>
<feature type="signal peptide" evidence="13">
    <location>
        <begin position="1"/>
        <end position="23"/>
    </location>
</feature>
<evidence type="ECO:0000256" key="5">
    <source>
        <dbReference type="ARBA" id="ARBA00022777"/>
    </source>
</evidence>
<evidence type="ECO:0000313" key="17">
    <source>
        <dbReference type="EMBL" id="CAH1419468.1"/>
    </source>
</evidence>
<dbReference type="PROSITE" id="PS00108">
    <property type="entry name" value="PROTEIN_KINASE_ST"/>
    <property type="match status" value="1"/>
</dbReference>
<evidence type="ECO:0000256" key="3">
    <source>
        <dbReference type="ARBA" id="ARBA00022729"/>
    </source>
</evidence>
<evidence type="ECO:0000256" key="13">
    <source>
        <dbReference type="SAM" id="SignalP"/>
    </source>
</evidence>
<evidence type="ECO:0000259" key="16">
    <source>
        <dbReference type="PROSITE" id="PS50948"/>
    </source>
</evidence>
<feature type="domain" description="Protein kinase" evidence="14">
    <location>
        <begin position="500"/>
        <end position="785"/>
    </location>
</feature>
<dbReference type="AlphaFoldDB" id="A0AAU9LU68"/>
<dbReference type="Pfam" id="PF00954">
    <property type="entry name" value="S_locus_glycop"/>
    <property type="match status" value="1"/>
</dbReference>
<dbReference type="InterPro" id="IPR000858">
    <property type="entry name" value="S_locus_glycoprot_dom"/>
</dbReference>
<dbReference type="PANTHER" id="PTHR32444">
    <property type="entry name" value="BULB-TYPE LECTIN DOMAIN-CONTAINING PROTEIN"/>
    <property type="match status" value="1"/>
</dbReference>
<keyword evidence="6 11" id="KW-0067">ATP-binding</keyword>
<keyword evidence="12" id="KW-1133">Transmembrane helix</keyword>
<dbReference type="SMART" id="SM00220">
    <property type="entry name" value="S_TKc"/>
    <property type="match status" value="1"/>
</dbReference>
<keyword evidence="18" id="KW-1185">Reference proteome</keyword>
<feature type="domain" description="Apple" evidence="16">
    <location>
        <begin position="340"/>
        <end position="422"/>
    </location>
</feature>
<dbReference type="InterPro" id="IPR000719">
    <property type="entry name" value="Prot_kinase_dom"/>
</dbReference>
<keyword evidence="7" id="KW-1015">Disulfide bond</keyword>
<keyword evidence="3 13" id="KW-0732">Signal</keyword>
<evidence type="ECO:0000313" key="18">
    <source>
        <dbReference type="Proteomes" id="UP001157418"/>
    </source>
</evidence>